<reference evidence="2" key="1">
    <citation type="submission" date="2020-11" db="EMBL/GenBank/DDBJ databases">
        <authorList>
            <consortium name="DOE Joint Genome Institute"/>
            <person name="Ahrendt S."/>
            <person name="Riley R."/>
            <person name="Andreopoulos W."/>
            <person name="Labutti K."/>
            <person name="Pangilinan J."/>
            <person name="Ruiz-Duenas F.J."/>
            <person name="Barrasa J.M."/>
            <person name="Sanchez-Garcia M."/>
            <person name="Camarero S."/>
            <person name="Miyauchi S."/>
            <person name="Serrano A."/>
            <person name="Linde D."/>
            <person name="Babiker R."/>
            <person name="Drula E."/>
            <person name="Ayuso-Fernandez I."/>
            <person name="Pacheco R."/>
            <person name="Padilla G."/>
            <person name="Ferreira P."/>
            <person name="Barriuso J."/>
            <person name="Kellner H."/>
            <person name="Castanera R."/>
            <person name="Alfaro M."/>
            <person name="Ramirez L."/>
            <person name="Pisabarro A.G."/>
            <person name="Kuo A."/>
            <person name="Tritt A."/>
            <person name="Lipzen A."/>
            <person name="He G."/>
            <person name="Yan M."/>
            <person name="Ng V."/>
            <person name="Cullen D."/>
            <person name="Martin F."/>
            <person name="Rosso M.-N."/>
            <person name="Henrissat B."/>
            <person name="Hibbett D."/>
            <person name="Martinez A.T."/>
            <person name="Grigoriev I.V."/>
        </authorList>
    </citation>
    <scope>NUCLEOTIDE SEQUENCE</scope>
    <source>
        <strain evidence="2">CIRM-BRFM 674</strain>
    </source>
</reference>
<evidence type="ECO:0000313" key="3">
    <source>
        <dbReference type="Proteomes" id="UP000807469"/>
    </source>
</evidence>
<organism evidence="2 3">
    <name type="scientific">Pholiota conissans</name>
    <dbReference type="NCBI Taxonomy" id="109636"/>
    <lineage>
        <taxon>Eukaryota</taxon>
        <taxon>Fungi</taxon>
        <taxon>Dikarya</taxon>
        <taxon>Basidiomycota</taxon>
        <taxon>Agaricomycotina</taxon>
        <taxon>Agaricomycetes</taxon>
        <taxon>Agaricomycetidae</taxon>
        <taxon>Agaricales</taxon>
        <taxon>Agaricineae</taxon>
        <taxon>Strophariaceae</taxon>
        <taxon>Pholiota</taxon>
    </lineage>
</organism>
<proteinExistence type="predicted"/>
<accession>A0A9P5Z353</accession>
<feature type="region of interest" description="Disordered" evidence="1">
    <location>
        <begin position="194"/>
        <end position="245"/>
    </location>
</feature>
<dbReference type="Proteomes" id="UP000807469">
    <property type="component" value="Unassembled WGS sequence"/>
</dbReference>
<gene>
    <name evidence="2" type="ORF">BDN70DRAFT_992593</name>
</gene>
<keyword evidence="3" id="KW-1185">Reference proteome</keyword>
<evidence type="ECO:0000256" key="1">
    <source>
        <dbReference type="SAM" id="MobiDB-lite"/>
    </source>
</evidence>
<protein>
    <submittedName>
        <fullName evidence="2">Uncharacterized protein</fullName>
    </submittedName>
</protein>
<dbReference type="AlphaFoldDB" id="A0A9P5Z353"/>
<dbReference type="OrthoDB" id="3063101at2759"/>
<sequence length="245" mass="26664">MAQPKPHPSSLGRLQIPGQPPAPPVSAPTTDQSTRKTTEPEESEGQPSKAIRKGTESLIALFECEQAKLRAAHAAELRALSGSGNSKTTSHRTSWDADRQQLAALRDEHARLLSCVQAVGLEYVPRTGELLFSPPVARIVDDFVQGARMQEEQMQSAPEMDFELDEGLFGNVGPAEFFGVLGRVLQKGRAFGEAIDRQQQQQQQQQQMGTPEARTSPSEFGKTNGTKRPSPFNGLDSPSAKHPRA</sequence>
<feature type="region of interest" description="Disordered" evidence="1">
    <location>
        <begin position="1"/>
        <end position="52"/>
    </location>
</feature>
<name>A0A9P5Z353_9AGAR</name>
<feature type="compositionally biased region" description="Low complexity" evidence="1">
    <location>
        <begin position="198"/>
        <end position="207"/>
    </location>
</feature>
<feature type="compositionally biased region" description="Polar residues" evidence="1">
    <location>
        <begin position="213"/>
        <end position="227"/>
    </location>
</feature>
<comment type="caution">
    <text evidence="2">The sequence shown here is derived from an EMBL/GenBank/DDBJ whole genome shotgun (WGS) entry which is preliminary data.</text>
</comment>
<evidence type="ECO:0000313" key="2">
    <source>
        <dbReference type="EMBL" id="KAF9480597.1"/>
    </source>
</evidence>
<dbReference type="EMBL" id="MU155192">
    <property type="protein sequence ID" value="KAF9480597.1"/>
    <property type="molecule type" value="Genomic_DNA"/>
</dbReference>